<evidence type="ECO:0000313" key="1">
    <source>
        <dbReference type="EMBL" id="HHI88629.1"/>
    </source>
</evidence>
<name>A0A7V5NWL8_9PROT</name>
<dbReference type="AlphaFoldDB" id="A0A7V5NWL8"/>
<dbReference type="InterPro" id="IPR009282">
    <property type="entry name" value="DUF937"/>
</dbReference>
<sequence>MSGINLLDMIMQAGGGQAPRTVASQVGLDENQTQKAIQALLPAISSALKMQTRDPDRLQGLLGALQKSRNDRYLDNPQELAHPDAINNGNAILGHLFGSKDVSRAVASHAEKQTGIGADILKKMLPMVATMAMGSLTKQTREPSVAEQLAGLMGGGGRPQASGGLGGLLGGLLGGGRRQQQRVQQQAQGLLGRMLDADGDGSAMDDVLGMAMRQFMKR</sequence>
<reference evidence="1" key="1">
    <citation type="journal article" date="2020" name="mSystems">
        <title>Genome- and Community-Level Interaction Insights into Carbon Utilization and Element Cycling Functions of Hydrothermarchaeota in Hydrothermal Sediment.</title>
        <authorList>
            <person name="Zhou Z."/>
            <person name="Liu Y."/>
            <person name="Xu W."/>
            <person name="Pan J."/>
            <person name="Luo Z.H."/>
            <person name="Li M."/>
        </authorList>
    </citation>
    <scope>NUCLEOTIDE SEQUENCE [LARGE SCALE GENOMIC DNA]</scope>
    <source>
        <strain evidence="1">HyVt-538</strain>
    </source>
</reference>
<accession>A0A7V5NWL8</accession>
<gene>
    <name evidence="1" type="ORF">ENK01_01630</name>
</gene>
<dbReference type="Pfam" id="PF06078">
    <property type="entry name" value="DUF937"/>
    <property type="match status" value="1"/>
</dbReference>
<proteinExistence type="predicted"/>
<comment type="caution">
    <text evidence="1">The sequence shown here is derived from an EMBL/GenBank/DDBJ whole genome shotgun (WGS) entry which is preliminary data.</text>
</comment>
<protein>
    <submittedName>
        <fullName evidence="1">DUF937 domain-containing protein</fullName>
    </submittedName>
</protein>
<dbReference type="Proteomes" id="UP000885806">
    <property type="component" value="Unassembled WGS sequence"/>
</dbReference>
<dbReference type="EMBL" id="DROP01000111">
    <property type="protein sequence ID" value="HHI88629.1"/>
    <property type="molecule type" value="Genomic_DNA"/>
</dbReference>
<organism evidence="1">
    <name type="scientific">Hellea balneolensis</name>
    <dbReference type="NCBI Taxonomy" id="287478"/>
    <lineage>
        <taxon>Bacteria</taxon>
        <taxon>Pseudomonadati</taxon>
        <taxon>Pseudomonadota</taxon>
        <taxon>Alphaproteobacteria</taxon>
        <taxon>Maricaulales</taxon>
        <taxon>Robiginitomaculaceae</taxon>
        <taxon>Hellea</taxon>
    </lineage>
</organism>